<dbReference type="AlphaFoldDB" id="A0A3P7XH18"/>
<proteinExistence type="predicted"/>
<accession>A0A3P7XH18</accession>
<keyword evidence="1" id="KW-0175">Coiled coil</keyword>
<evidence type="ECO:0000313" key="2">
    <source>
        <dbReference type="EMBL" id="VDO73550.1"/>
    </source>
</evidence>
<evidence type="ECO:0000313" key="3">
    <source>
        <dbReference type="Proteomes" id="UP000269396"/>
    </source>
</evidence>
<evidence type="ECO:0000256" key="1">
    <source>
        <dbReference type="SAM" id="Coils"/>
    </source>
</evidence>
<sequence>MCKLGRLFSPTSDSDHLLSFVTTNHKIIVISDKLDRQLKKLNDLVNNTKRAISDLYNKFLPHHSLPGYNIQTDSLLESVYKQQMKDHFDYISSALKNMFTKGTSCDLCSKRFKITRVITDQIISECNPCDLCSLCSEDLSVYPTFDWLMRFEHYWSSSTSSSVNNEEIVDLTDETDCGNYGILILLCSPVSTALRLCINQIQEYLAQLEQILQSHENRLNEIISRVNQSLIQQLPSCLMDFINKMCSSQDPSVFTNHSDLTYELCKILCVFLTFKVNLLPCIQLIEHILSSLCVFNDINENTLQKLGS</sequence>
<feature type="coiled-coil region" evidence="1">
    <location>
        <begin position="198"/>
        <end position="225"/>
    </location>
</feature>
<dbReference type="Proteomes" id="UP000269396">
    <property type="component" value="Unassembled WGS sequence"/>
</dbReference>
<dbReference type="EMBL" id="UZAL01000849">
    <property type="protein sequence ID" value="VDO73550.1"/>
    <property type="molecule type" value="Genomic_DNA"/>
</dbReference>
<feature type="coiled-coil region" evidence="1">
    <location>
        <begin position="31"/>
        <end position="58"/>
    </location>
</feature>
<reference evidence="2 3" key="1">
    <citation type="submission" date="2018-11" db="EMBL/GenBank/DDBJ databases">
        <authorList>
            <consortium name="Pathogen Informatics"/>
        </authorList>
    </citation>
    <scope>NUCLEOTIDE SEQUENCE [LARGE SCALE GENOMIC DNA]</scope>
    <source>
        <strain>Denwood</strain>
        <strain evidence="3">Zambia</strain>
    </source>
</reference>
<organism evidence="2 3">
    <name type="scientific">Schistosoma mattheei</name>
    <dbReference type="NCBI Taxonomy" id="31246"/>
    <lineage>
        <taxon>Eukaryota</taxon>
        <taxon>Metazoa</taxon>
        <taxon>Spiralia</taxon>
        <taxon>Lophotrochozoa</taxon>
        <taxon>Platyhelminthes</taxon>
        <taxon>Trematoda</taxon>
        <taxon>Digenea</taxon>
        <taxon>Strigeidida</taxon>
        <taxon>Schistosomatoidea</taxon>
        <taxon>Schistosomatidae</taxon>
        <taxon>Schistosoma</taxon>
    </lineage>
</organism>
<keyword evidence="3" id="KW-1185">Reference proteome</keyword>
<gene>
    <name evidence="2" type="ORF">SMTD_LOCUS849</name>
</gene>
<name>A0A3P7XH18_9TREM</name>
<protein>
    <submittedName>
        <fullName evidence="2">Uncharacterized protein</fullName>
    </submittedName>
</protein>